<accession>A0AAX6DNQ1</accession>
<feature type="compositionally biased region" description="Basic and acidic residues" evidence="1">
    <location>
        <begin position="28"/>
        <end position="86"/>
    </location>
</feature>
<protein>
    <submittedName>
        <fullName evidence="3">Uncharacterized protein</fullName>
    </submittedName>
</protein>
<dbReference type="Proteomes" id="UP001140949">
    <property type="component" value="Unassembled WGS sequence"/>
</dbReference>
<proteinExistence type="predicted"/>
<reference evidence="3" key="1">
    <citation type="journal article" date="2023" name="GigaByte">
        <title>Genome assembly of the bearded iris, Iris pallida Lam.</title>
        <authorList>
            <person name="Bruccoleri R.E."/>
            <person name="Oakeley E.J."/>
            <person name="Faust A.M.E."/>
            <person name="Altorfer M."/>
            <person name="Dessus-Babus S."/>
            <person name="Burckhardt D."/>
            <person name="Oertli M."/>
            <person name="Naumann U."/>
            <person name="Petersen F."/>
            <person name="Wong J."/>
        </authorList>
    </citation>
    <scope>NUCLEOTIDE SEQUENCE</scope>
    <source>
        <strain evidence="3">GSM-AAB239-AS_SAM_17_03QT</strain>
    </source>
</reference>
<dbReference type="EMBL" id="JANAVB010043019">
    <property type="protein sequence ID" value="KAJ6793381.1"/>
    <property type="molecule type" value="Genomic_DNA"/>
</dbReference>
<dbReference type="AlphaFoldDB" id="A0AAX6DNQ1"/>
<keyword evidence="4" id="KW-1185">Reference proteome</keyword>
<evidence type="ECO:0000256" key="1">
    <source>
        <dbReference type="SAM" id="MobiDB-lite"/>
    </source>
</evidence>
<name>A0AAX6DNQ1_IRIPA</name>
<feature type="signal peptide" evidence="2">
    <location>
        <begin position="1"/>
        <end position="27"/>
    </location>
</feature>
<evidence type="ECO:0000256" key="2">
    <source>
        <dbReference type="SAM" id="SignalP"/>
    </source>
</evidence>
<feature type="region of interest" description="Disordered" evidence="1">
    <location>
        <begin position="28"/>
        <end position="97"/>
    </location>
</feature>
<reference evidence="3" key="2">
    <citation type="submission" date="2023-04" db="EMBL/GenBank/DDBJ databases">
        <authorList>
            <person name="Bruccoleri R.E."/>
            <person name="Oakeley E.J."/>
            <person name="Faust A.-M."/>
            <person name="Dessus-Babus S."/>
            <person name="Altorfer M."/>
            <person name="Burckhardt D."/>
            <person name="Oertli M."/>
            <person name="Naumann U."/>
            <person name="Petersen F."/>
            <person name="Wong J."/>
        </authorList>
    </citation>
    <scope>NUCLEOTIDE SEQUENCE</scope>
    <source>
        <strain evidence="3">GSM-AAB239-AS_SAM_17_03QT</strain>
        <tissue evidence="3">Leaf</tissue>
    </source>
</reference>
<gene>
    <name evidence="3" type="ORF">M6B38_236780</name>
</gene>
<feature type="compositionally biased region" description="Basic residues" evidence="1">
    <location>
        <begin position="87"/>
        <end position="96"/>
    </location>
</feature>
<comment type="caution">
    <text evidence="3">The sequence shown here is derived from an EMBL/GenBank/DDBJ whole genome shotgun (WGS) entry which is preliminary data.</text>
</comment>
<sequence length="226" mass="25561">MAMPGFSNSSLCAEVLFLLLGFRRGWSDRSRSREGRGSGEGVDGVRRCRRREPLGTRRQRSQLEPKSHKEHLSEGIAKKHREESGGGRRRYRRVRSQRWGPRKREDCCCRTRGCHRGGGAAVCYVHDPDGVGKAEAARQRRAPAVPVAPSKEGFALLRHRVQYRNYDTAILHALHRQNDRGQGRRQGPCDLTPTVIELASKPGIIFCAHTSTHTRRDAYDLWKSGI</sequence>
<evidence type="ECO:0000313" key="3">
    <source>
        <dbReference type="EMBL" id="KAJ6793381.1"/>
    </source>
</evidence>
<feature type="chain" id="PRO_5044016555" evidence="2">
    <location>
        <begin position="28"/>
        <end position="226"/>
    </location>
</feature>
<organism evidence="3 4">
    <name type="scientific">Iris pallida</name>
    <name type="common">Sweet iris</name>
    <dbReference type="NCBI Taxonomy" id="29817"/>
    <lineage>
        <taxon>Eukaryota</taxon>
        <taxon>Viridiplantae</taxon>
        <taxon>Streptophyta</taxon>
        <taxon>Embryophyta</taxon>
        <taxon>Tracheophyta</taxon>
        <taxon>Spermatophyta</taxon>
        <taxon>Magnoliopsida</taxon>
        <taxon>Liliopsida</taxon>
        <taxon>Asparagales</taxon>
        <taxon>Iridaceae</taxon>
        <taxon>Iridoideae</taxon>
        <taxon>Irideae</taxon>
        <taxon>Iris</taxon>
    </lineage>
</organism>
<keyword evidence="2" id="KW-0732">Signal</keyword>
<evidence type="ECO:0000313" key="4">
    <source>
        <dbReference type="Proteomes" id="UP001140949"/>
    </source>
</evidence>